<organism evidence="9 10">
    <name type="scientific">Chitinimonas lacunae</name>
    <dbReference type="NCBI Taxonomy" id="1963018"/>
    <lineage>
        <taxon>Bacteria</taxon>
        <taxon>Pseudomonadati</taxon>
        <taxon>Pseudomonadota</taxon>
        <taxon>Betaproteobacteria</taxon>
        <taxon>Neisseriales</taxon>
        <taxon>Chitinibacteraceae</taxon>
        <taxon>Chitinimonas</taxon>
    </lineage>
</organism>
<dbReference type="SMART" id="SM00849">
    <property type="entry name" value="Lactamase_B"/>
    <property type="match status" value="1"/>
</dbReference>
<dbReference type="CDD" id="cd07723">
    <property type="entry name" value="hydroxyacylglutathione_hydrolase_MBL-fold"/>
    <property type="match status" value="1"/>
</dbReference>
<dbReference type="EMBL" id="JBHSBU010000001">
    <property type="protein sequence ID" value="MFC4161322.1"/>
    <property type="molecule type" value="Genomic_DNA"/>
</dbReference>
<feature type="domain" description="Metallo-beta-lactamase" evidence="8">
    <location>
        <begin position="11"/>
        <end position="163"/>
    </location>
</feature>
<dbReference type="InterPro" id="IPR036866">
    <property type="entry name" value="RibonucZ/Hydroxyglut_hydro"/>
</dbReference>
<dbReference type="Pfam" id="PF00753">
    <property type="entry name" value="Lactamase_B"/>
    <property type="match status" value="2"/>
</dbReference>
<dbReference type="PANTHER" id="PTHR43705:SF1">
    <property type="entry name" value="HYDROXYACYLGLUTATHIONE HYDROLASE GLOB"/>
    <property type="match status" value="1"/>
</dbReference>
<protein>
    <recommendedName>
        <fullName evidence="7">Hydroxyacylglutathione hydrolase</fullName>
        <ecNumber evidence="7">3.1.2.6</ecNumber>
    </recommendedName>
    <alternativeName>
        <fullName evidence="7">Glyoxalase II</fullName>
        <shortName evidence="7">Glx II</shortName>
    </alternativeName>
</protein>
<evidence type="ECO:0000259" key="8">
    <source>
        <dbReference type="SMART" id="SM00849"/>
    </source>
</evidence>
<dbReference type="GO" id="GO:0004416">
    <property type="term" value="F:hydroxyacylglutathione hydrolase activity"/>
    <property type="evidence" value="ECO:0007669"/>
    <property type="project" value="UniProtKB-EC"/>
</dbReference>
<comment type="similarity">
    <text evidence="3 7">Belongs to the metallo-beta-lactamase superfamily. Glyoxalase II family.</text>
</comment>
<evidence type="ECO:0000256" key="6">
    <source>
        <dbReference type="ARBA" id="ARBA00022833"/>
    </source>
</evidence>
<dbReference type="Proteomes" id="UP001595791">
    <property type="component" value="Unassembled WGS sequence"/>
</dbReference>
<dbReference type="PANTHER" id="PTHR43705">
    <property type="entry name" value="HYDROXYACYLGLUTATHIONE HYDROLASE"/>
    <property type="match status" value="1"/>
</dbReference>
<dbReference type="PIRSF" id="PIRSF005457">
    <property type="entry name" value="Glx"/>
    <property type="match status" value="1"/>
</dbReference>
<proteinExistence type="inferred from homology"/>
<dbReference type="EC" id="3.1.2.6" evidence="7"/>
<feature type="binding site" evidence="7">
    <location>
        <position position="52"/>
    </location>
    <ligand>
        <name>Zn(2+)</name>
        <dbReference type="ChEBI" id="CHEBI:29105"/>
        <label>1</label>
    </ligand>
</feature>
<evidence type="ECO:0000256" key="4">
    <source>
        <dbReference type="ARBA" id="ARBA00022723"/>
    </source>
</evidence>
<dbReference type="PROSITE" id="PS00743">
    <property type="entry name" value="BETA_LACTAMASE_B_1"/>
    <property type="match status" value="1"/>
</dbReference>
<feature type="binding site" evidence="7">
    <location>
        <position position="108"/>
    </location>
    <ligand>
        <name>Zn(2+)</name>
        <dbReference type="ChEBI" id="CHEBI:29105"/>
        <label>1</label>
    </ligand>
</feature>
<keyword evidence="6 7" id="KW-0862">Zinc</keyword>
<evidence type="ECO:0000256" key="7">
    <source>
        <dbReference type="HAMAP-Rule" id="MF_01374"/>
    </source>
</evidence>
<dbReference type="HAMAP" id="MF_01374">
    <property type="entry name" value="Glyoxalase_2"/>
    <property type="match status" value="1"/>
</dbReference>
<dbReference type="SUPFAM" id="SSF56281">
    <property type="entry name" value="Metallo-hydrolase/oxidoreductase"/>
    <property type="match status" value="1"/>
</dbReference>
<feature type="binding site" evidence="7">
    <location>
        <position position="57"/>
    </location>
    <ligand>
        <name>Zn(2+)</name>
        <dbReference type="ChEBI" id="CHEBI:29105"/>
        <label>2</label>
    </ligand>
</feature>
<keyword evidence="10" id="KW-1185">Reference proteome</keyword>
<evidence type="ECO:0000313" key="10">
    <source>
        <dbReference type="Proteomes" id="UP001595791"/>
    </source>
</evidence>
<dbReference type="InterPro" id="IPR017782">
    <property type="entry name" value="Hydroxyacylglutathione_Hdrlase"/>
</dbReference>
<feature type="binding site" evidence="7">
    <location>
        <position position="163"/>
    </location>
    <ligand>
        <name>Zn(2+)</name>
        <dbReference type="ChEBI" id="CHEBI:29105"/>
        <label>2</label>
    </ligand>
</feature>
<comment type="subunit">
    <text evidence="7">Monomer.</text>
</comment>
<dbReference type="Gene3D" id="3.60.15.10">
    <property type="entry name" value="Ribonuclease Z/Hydroxyacylglutathione hydrolase-like"/>
    <property type="match status" value="1"/>
</dbReference>
<evidence type="ECO:0000313" key="9">
    <source>
        <dbReference type="EMBL" id="MFC4161322.1"/>
    </source>
</evidence>
<comment type="caution">
    <text evidence="9">The sequence shown here is derived from an EMBL/GenBank/DDBJ whole genome shotgun (WGS) entry which is preliminary data.</text>
</comment>
<comment type="function">
    <text evidence="7">Thiolesterase that catalyzes the hydrolysis of S-D-lactoyl-glutathione to form glutathione and D-lactic acid.</text>
</comment>
<evidence type="ECO:0000256" key="1">
    <source>
        <dbReference type="ARBA" id="ARBA00001623"/>
    </source>
</evidence>
<dbReference type="InterPro" id="IPR035680">
    <property type="entry name" value="Clx_II_MBL"/>
</dbReference>
<keyword evidence="4 7" id="KW-0479">Metal-binding</keyword>
<evidence type="ECO:0000256" key="3">
    <source>
        <dbReference type="ARBA" id="ARBA00006759"/>
    </source>
</evidence>
<feature type="binding site" evidence="7">
    <location>
        <position position="54"/>
    </location>
    <ligand>
        <name>Zn(2+)</name>
        <dbReference type="ChEBI" id="CHEBI:29105"/>
        <label>1</label>
    </ligand>
</feature>
<comment type="cofactor">
    <cofactor evidence="7">
        <name>Zn(2+)</name>
        <dbReference type="ChEBI" id="CHEBI:29105"/>
    </cofactor>
    <text evidence="7">Binds 2 Zn(2+) ions per subunit.</text>
</comment>
<dbReference type="InterPro" id="IPR032282">
    <property type="entry name" value="HAGH_C"/>
</dbReference>
<evidence type="ECO:0000256" key="5">
    <source>
        <dbReference type="ARBA" id="ARBA00022801"/>
    </source>
</evidence>
<dbReference type="InterPro" id="IPR050110">
    <property type="entry name" value="Glyoxalase_II_hydrolase"/>
</dbReference>
<accession>A0ABV8MUI9</accession>
<feature type="binding site" evidence="7">
    <location>
        <position position="56"/>
    </location>
    <ligand>
        <name>Zn(2+)</name>
        <dbReference type="ChEBI" id="CHEBI:29105"/>
        <label>2</label>
    </ligand>
</feature>
<dbReference type="NCBIfam" id="TIGR03413">
    <property type="entry name" value="GSH_gloB"/>
    <property type="match status" value="1"/>
</dbReference>
<comment type="pathway">
    <text evidence="2 7">Secondary metabolite metabolism; methylglyoxal degradation; (R)-lactate from methylglyoxal: step 2/2.</text>
</comment>
<dbReference type="RefSeq" id="WP_378167130.1">
    <property type="nucleotide sequence ID" value="NZ_JBHSBU010000001.1"/>
</dbReference>
<gene>
    <name evidence="7 9" type="primary">gloB</name>
    <name evidence="9" type="ORF">ACFOW7_18440</name>
</gene>
<dbReference type="InterPro" id="IPR001018">
    <property type="entry name" value="Beta-lactamase_class-B_CS"/>
</dbReference>
<feature type="binding site" evidence="7">
    <location>
        <position position="125"/>
    </location>
    <ligand>
        <name>Zn(2+)</name>
        <dbReference type="ChEBI" id="CHEBI:29105"/>
        <label>1</label>
    </ligand>
</feature>
<dbReference type="InterPro" id="IPR001279">
    <property type="entry name" value="Metallo-B-lactamas"/>
</dbReference>
<evidence type="ECO:0000256" key="2">
    <source>
        <dbReference type="ARBA" id="ARBA00004963"/>
    </source>
</evidence>
<sequence length="250" mass="27137">MEIVPVPILRDNYIWLGRAGSLAFVVDPGEAAPLEDYLTRHRLKLSAILLTHHHGDHIGGVAALRQDGAVPVYGPASLSLVDHPVGDGDSVHLTDFGLKLQVLAVPGHTLDHLAYWGDGVLFCGDTLFACGCGRLFEGSPAQMQSSLARLAALPADTRVYCTHEYTESNERFARVVEPDNRELQRRSLVDSASRAEGRPTLPSTLALERATNPFLRWDAPAVVAAARCHGAASDDPVEVFAALRRWKDGF</sequence>
<keyword evidence="5 7" id="KW-0378">Hydrolase</keyword>
<dbReference type="Pfam" id="PF16123">
    <property type="entry name" value="HAGH_C"/>
    <property type="match status" value="1"/>
</dbReference>
<reference evidence="10" key="1">
    <citation type="journal article" date="2019" name="Int. J. Syst. Evol. Microbiol.">
        <title>The Global Catalogue of Microorganisms (GCM) 10K type strain sequencing project: providing services to taxonomists for standard genome sequencing and annotation.</title>
        <authorList>
            <consortium name="The Broad Institute Genomics Platform"/>
            <consortium name="The Broad Institute Genome Sequencing Center for Infectious Disease"/>
            <person name="Wu L."/>
            <person name="Ma J."/>
        </authorList>
    </citation>
    <scope>NUCLEOTIDE SEQUENCE [LARGE SCALE GENOMIC DNA]</scope>
    <source>
        <strain evidence="10">LMG 29894</strain>
    </source>
</reference>
<comment type="catalytic activity">
    <reaction evidence="1 7">
        <text>an S-(2-hydroxyacyl)glutathione + H2O = a 2-hydroxy carboxylate + glutathione + H(+)</text>
        <dbReference type="Rhea" id="RHEA:21864"/>
        <dbReference type="ChEBI" id="CHEBI:15377"/>
        <dbReference type="ChEBI" id="CHEBI:15378"/>
        <dbReference type="ChEBI" id="CHEBI:57925"/>
        <dbReference type="ChEBI" id="CHEBI:58896"/>
        <dbReference type="ChEBI" id="CHEBI:71261"/>
        <dbReference type="EC" id="3.1.2.6"/>
    </reaction>
</comment>
<feature type="binding site" evidence="7">
    <location>
        <position position="125"/>
    </location>
    <ligand>
        <name>Zn(2+)</name>
        <dbReference type="ChEBI" id="CHEBI:29105"/>
        <label>2</label>
    </ligand>
</feature>
<name>A0ABV8MUI9_9NEIS</name>